<feature type="domain" description="FCP1 homology" evidence="3">
    <location>
        <begin position="91"/>
        <end position="254"/>
    </location>
</feature>
<dbReference type="Gene3D" id="3.40.50.1000">
    <property type="entry name" value="HAD superfamily/HAD-like"/>
    <property type="match status" value="1"/>
</dbReference>
<dbReference type="GO" id="GO:0005744">
    <property type="term" value="C:TIM23 mitochondrial import inner membrane translocase complex"/>
    <property type="evidence" value="ECO:0007669"/>
    <property type="project" value="UniProtKB-UniRule"/>
</dbReference>
<keyword evidence="6" id="KW-1185">Reference proteome</keyword>
<reference evidence="5 6" key="3">
    <citation type="journal article" date="2017" name="G3 (Bethesda)">
        <title>Comparative analysis highlights variable genome content of wheat rusts and divergence of the mating loci.</title>
        <authorList>
            <person name="Cuomo C.A."/>
            <person name="Bakkeren G."/>
            <person name="Khalil H.B."/>
            <person name="Panwar V."/>
            <person name="Joly D."/>
            <person name="Linning R."/>
            <person name="Sakthikumar S."/>
            <person name="Song X."/>
            <person name="Adiconis X."/>
            <person name="Fan L."/>
            <person name="Goldberg J.M."/>
            <person name="Levin J.Z."/>
            <person name="Young S."/>
            <person name="Zeng Q."/>
            <person name="Anikster Y."/>
            <person name="Bruce M."/>
            <person name="Wang M."/>
            <person name="Yin C."/>
            <person name="McCallum B."/>
            <person name="Szabo L.J."/>
            <person name="Hulbert S."/>
            <person name="Chen X."/>
            <person name="Fellers J.P."/>
        </authorList>
    </citation>
    <scope>NUCLEOTIDE SEQUENCE</scope>
    <source>
        <strain evidence="5">isolate 1-1 / race 1 (BBBD)</strain>
        <strain evidence="6">Isolate 1-1 / race 1 (BBBD)</strain>
    </source>
</reference>
<dbReference type="PROSITE" id="PS50969">
    <property type="entry name" value="FCP1"/>
    <property type="match status" value="1"/>
</dbReference>
<comment type="subunit">
    <text evidence="1">Component of the TIM23 complex.</text>
</comment>
<dbReference type="GO" id="GO:0015031">
    <property type="term" value="P:protein transport"/>
    <property type="evidence" value="ECO:0007669"/>
    <property type="project" value="UniProtKB-KW"/>
</dbReference>
<name>A0A180GIM5_PUCT1</name>
<feature type="compositionally biased region" description="Polar residues" evidence="2">
    <location>
        <begin position="1"/>
        <end position="12"/>
    </location>
</feature>
<keyword evidence="1" id="KW-0811">Translocation</keyword>
<reference evidence="5" key="4">
    <citation type="submission" date="2025-05" db="UniProtKB">
        <authorList>
            <consortium name="EnsemblFungi"/>
        </authorList>
    </citation>
    <scope>IDENTIFICATION</scope>
    <source>
        <strain evidence="5">isolate 1-1 / race 1 (BBBD)</strain>
    </source>
</reference>
<comment type="similarity">
    <text evidence="1">Belongs to the TIM50 family.</text>
</comment>
<dbReference type="Proteomes" id="UP000005240">
    <property type="component" value="Unassembled WGS sequence"/>
</dbReference>
<protein>
    <recommendedName>
        <fullName evidence="1">Mitochondrial import inner membrane translocase subunit TIM50</fullName>
    </recommendedName>
</protein>
<evidence type="ECO:0000256" key="1">
    <source>
        <dbReference type="RuleBase" id="RU365079"/>
    </source>
</evidence>
<dbReference type="EnsemblFungi" id="PTTG_03933-t43_1">
    <property type="protein sequence ID" value="PTTG_03933-t43_1-p1"/>
    <property type="gene ID" value="PTTG_03933"/>
</dbReference>
<keyword evidence="1" id="KW-0813">Transport</keyword>
<dbReference type="InterPro" id="IPR050365">
    <property type="entry name" value="TIM50"/>
</dbReference>
<proteinExistence type="inferred from homology"/>
<evidence type="ECO:0000313" key="6">
    <source>
        <dbReference type="Proteomes" id="UP000005240"/>
    </source>
</evidence>
<dbReference type="PANTHER" id="PTHR12210">
    <property type="entry name" value="DULLARD PROTEIN PHOSPHATASE"/>
    <property type="match status" value="1"/>
</dbReference>
<keyword evidence="1" id="KW-0496">Mitochondrion</keyword>
<dbReference type="Pfam" id="PF03031">
    <property type="entry name" value="NIF"/>
    <property type="match status" value="1"/>
</dbReference>
<keyword evidence="1" id="KW-0653">Protein transport</keyword>
<evidence type="ECO:0000256" key="2">
    <source>
        <dbReference type="SAM" id="MobiDB-lite"/>
    </source>
</evidence>
<reference evidence="4" key="1">
    <citation type="submission" date="2009-11" db="EMBL/GenBank/DDBJ databases">
        <authorList>
            <consortium name="The Broad Institute Genome Sequencing Platform"/>
            <person name="Ward D."/>
            <person name="Feldgarden M."/>
            <person name="Earl A."/>
            <person name="Young S.K."/>
            <person name="Zeng Q."/>
            <person name="Koehrsen M."/>
            <person name="Alvarado L."/>
            <person name="Berlin A."/>
            <person name="Bochicchio J."/>
            <person name="Borenstein D."/>
            <person name="Chapman S.B."/>
            <person name="Chen Z."/>
            <person name="Engels R."/>
            <person name="Freedman E."/>
            <person name="Gellesch M."/>
            <person name="Goldberg J."/>
            <person name="Griggs A."/>
            <person name="Gujja S."/>
            <person name="Heilman E."/>
            <person name="Heiman D."/>
            <person name="Hepburn T."/>
            <person name="Howarth C."/>
            <person name="Jen D."/>
            <person name="Larson L."/>
            <person name="Lewis B."/>
            <person name="Mehta T."/>
            <person name="Park D."/>
            <person name="Pearson M."/>
            <person name="Roberts A."/>
            <person name="Saif S."/>
            <person name="Shea T."/>
            <person name="Shenoy N."/>
            <person name="Sisk P."/>
            <person name="Stolte C."/>
            <person name="Sykes S."/>
            <person name="Thomson T."/>
            <person name="Walk T."/>
            <person name="White J."/>
            <person name="Yandava C."/>
            <person name="Izard J."/>
            <person name="Baranova O.V."/>
            <person name="Blanton J.M."/>
            <person name="Tanner A.C."/>
            <person name="Dewhirst F.E."/>
            <person name="Haas B."/>
            <person name="Nusbaum C."/>
            <person name="Birren B."/>
        </authorList>
    </citation>
    <scope>NUCLEOTIDE SEQUENCE [LARGE SCALE GENOMIC DNA]</scope>
    <source>
        <strain evidence="4">1-1 BBBD Race 1</strain>
    </source>
</reference>
<dbReference type="InterPro" id="IPR004274">
    <property type="entry name" value="FCP1_dom"/>
</dbReference>
<dbReference type="EMBL" id="ADAS02000066">
    <property type="protein sequence ID" value="OAV92298.1"/>
    <property type="molecule type" value="Genomic_DNA"/>
</dbReference>
<evidence type="ECO:0000313" key="5">
    <source>
        <dbReference type="EnsemblFungi" id="PTTG_03933-t43_1-p1"/>
    </source>
</evidence>
<dbReference type="OrthoDB" id="2497603at2759"/>
<evidence type="ECO:0000259" key="3">
    <source>
        <dbReference type="PROSITE" id="PS50969"/>
    </source>
</evidence>
<dbReference type="VEuPathDB" id="FungiDB:PTTG_03933"/>
<accession>A0A180GIM5</accession>
<dbReference type="AlphaFoldDB" id="A0A180GIM5"/>
<organism evidence="4">
    <name type="scientific">Puccinia triticina (isolate 1-1 / race 1 (BBBD))</name>
    <name type="common">Brown leaf rust fungus</name>
    <dbReference type="NCBI Taxonomy" id="630390"/>
    <lineage>
        <taxon>Eukaryota</taxon>
        <taxon>Fungi</taxon>
        <taxon>Dikarya</taxon>
        <taxon>Basidiomycota</taxon>
        <taxon>Pucciniomycotina</taxon>
        <taxon>Pucciniomycetes</taxon>
        <taxon>Pucciniales</taxon>
        <taxon>Pucciniaceae</taxon>
        <taxon>Puccinia</taxon>
    </lineage>
</organism>
<gene>
    <name evidence="4" type="ORF">PTTG_03933</name>
</gene>
<dbReference type="SMART" id="SM00577">
    <property type="entry name" value="CPDc"/>
    <property type="match status" value="1"/>
</dbReference>
<dbReference type="SUPFAM" id="SSF56784">
    <property type="entry name" value="HAD-like"/>
    <property type="match status" value="1"/>
</dbReference>
<comment type="subcellular location">
    <subcellularLocation>
        <location evidence="1">Mitochondrion inner membrane</location>
        <topology evidence="1">Single-pass membrane protein</topology>
    </subcellularLocation>
</comment>
<dbReference type="InterPro" id="IPR036412">
    <property type="entry name" value="HAD-like_sf"/>
</dbReference>
<comment type="function">
    <text evidence="1">Essential component of the TIM23 complex, a complex that mediates the translocation of transit peptide-containing proteins across the mitochondrial inner membrane.</text>
</comment>
<evidence type="ECO:0000313" key="4">
    <source>
        <dbReference type="EMBL" id="OAV92298.1"/>
    </source>
</evidence>
<dbReference type="InterPro" id="IPR023214">
    <property type="entry name" value="HAD_sf"/>
</dbReference>
<keyword evidence="1" id="KW-0809">Transit peptide</keyword>
<reference evidence="4" key="2">
    <citation type="submission" date="2016-05" db="EMBL/GenBank/DDBJ databases">
        <title>Comparative analysis highlights variable genome content of wheat rusts and divergence of the mating loci.</title>
        <authorList>
            <person name="Cuomo C.A."/>
            <person name="Bakkeren G."/>
            <person name="Szabo L."/>
            <person name="Khalil H."/>
            <person name="Joly D."/>
            <person name="Goldberg J."/>
            <person name="Young S."/>
            <person name="Zeng Q."/>
            <person name="Fellers J."/>
        </authorList>
    </citation>
    <scope>NUCLEOTIDE SEQUENCE [LARGE SCALE GENOMIC DNA]</scope>
    <source>
        <strain evidence="4">1-1 BBBD Race 1</strain>
    </source>
</reference>
<sequence>MTIQDNSVSANAKTDKETLAGVSPATAEDSAAVAPSAEDAGKGALEELFKGSETVDDSVFDGYYCIRDMDGFEEWIRERKSKLCKPALEQDTPKKKILVLDLDNTLIVRDQSPYEFIVDCHNGFSYAINIHPACITFLHEMAAHYAAIAIYTSSSAIYASTIYQEITKRYMKAYPGNSPPFYKIKSGNDCSVDDGMRTKNLLMFGSLDDVVFVDDDPYYSIRNQNDNVIHVRRYHGKKSEEGGLMAIAPLLTFLSSVESVSNTMRKLKKVWHNAGFVKVVQCTRNVTC</sequence>
<feature type="region of interest" description="Disordered" evidence="2">
    <location>
        <begin position="1"/>
        <end position="36"/>
    </location>
</feature>